<reference evidence="6 7" key="1">
    <citation type="submission" date="2024-08" db="EMBL/GenBank/DDBJ databases">
        <authorList>
            <person name="Feng Z."/>
            <person name="Ronholm J."/>
        </authorList>
    </citation>
    <scope>NUCLEOTIDE SEQUENCE [LARGE SCALE GENOMIC DNA]</scope>
    <source>
        <strain evidence="6 7">4-AB0-8</strain>
    </source>
</reference>
<dbReference type="PRINTS" id="PR00039">
    <property type="entry name" value="HTHLYSR"/>
</dbReference>
<keyword evidence="4" id="KW-0804">Transcription</keyword>
<dbReference type="CDD" id="cd08440">
    <property type="entry name" value="PBP2_LTTR_like_4"/>
    <property type="match status" value="1"/>
</dbReference>
<gene>
    <name evidence="6" type="ORF">ACBP88_11040</name>
</gene>
<evidence type="ECO:0000256" key="1">
    <source>
        <dbReference type="ARBA" id="ARBA00009437"/>
    </source>
</evidence>
<dbReference type="Pfam" id="PF03466">
    <property type="entry name" value="LysR_substrate"/>
    <property type="match status" value="1"/>
</dbReference>
<dbReference type="InterPro" id="IPR036388">
    <property type="entry name" value="WH-like_DNA-bd_sf"/>
</dbReference>
<keyword evidence="2" id="KW-0805">Transcription regulation</keyword>
<dbReference type="Gene3D" id="3.40.190.290">
    <property type="match status" value="1"/>
</dbReference>
<evidence type="ECO:0000256" key="4">
    <source>
        <dbReference type="ARBA" id="ARBA00023163"/>
    </source>
</evidence>
<dbReference type="EMBL" id="JBGJLR010000011">
    <property type="protein sequence ID" value="MEZ2739972.1"/>
    <property type="molecule type" value="Genomic_DNA"/>
</dbReference>
<keyword evidence="3" id="KW-0238">DNA-binding</keyword>
<dbReference type="PANTHER" id="PTHR30419:SF8">
    <property type="entry name" value="NITROGEN ASSIMILATION TRANSCRIPTIONAL ACTIVATOR-RELATED"/>
    <property type="match status" value="1"/>
</dbReference>
<evidence type="ECO:0000313" key="6">
    <source>
        <dbReference type="EMBL" id="MEZ2739972.1"/>
    </source>
</evidence>
<dbReference type="SUPFAM" id="SSF53850">
    <property type="entry name" value="Periplasmic binding protein-like II"/>
    <property type="match status" value="1"/>
</dbReference>
<proteinExistence type="inferred from homology"/>
<dbReference type="InterPro" id="IPR005119">
    <property type="entry name" value="LysR_subst-bd"/>
</dbReference>
<comment type="similarity">
    <text evidence="1">Belongs to the LysR transcriptional regulatory family.</text>
</comment>
<dbReference type="PROSITE" id="PS50931">
    <property type="entry name" value="HTH_LYSR"/>
    <property type="match status" value="1"/>
</dbReference>
<dbReference type="InterPro" id="IPR050950">
    <property type="entry name" value="HTH-type_LysR_regulators"/>
</dbReference>
<keyword evidence="7" id="KW-1185">Reference proteome</keyword>
<dbReference type="Pfam" id="PF00126">
    <property type="entry name" value="HTH_1"/>
    <property type="match status" value="1"/>
</dbReference>
<dbReference type="Gene3D" id="1.10.10.10">
    <property type="entry name" value="Winged helix-like DNA-binding domain superfamily/Winged helix DNA-binding domain"/>
    <property type="match status" value="1"/>
</dbReference>
<evidence type="ECO:0000259" key="5">
    <source>
        <dbReference type="PROSITE" id="PS50931"/>
    </source>
</evidence>
<protein>
    <submittedName>
        <fullName evidence="6">LysR family transcriptional regulator</fullName>
    </submittedName>
</protein>
<dbReference type="Proteomes" id="UP001567350">
    <property type="component" value="Unassembled WGS sequence"/>
</dbReference>
<organism evidence="6 7">
    <name type="scientific">Comamonas jiangduensis</name>
    <dbReference type="NCBI Taxonomy" id="1194168"/>
    <lineage>
        <taxon>Bacteria</taxon>
        <taxon>Pseudomonadati</taxon>
        <taxon>Pseudomonadota</taxon>
        <taxon>Betaproteobacteria</taxon>
        <taxon>Burkholderiales</taxon>
        <taxon>Comamonadaceae</taxon>
        <taxon>Comamonas</taxon>
    </lineage>
</organism>
<sequence length="297" mass="32327">MCDTLNFTRAARLCHLSQPAFSALIQGLEDGVGVQLFERSTRSVQLTQAGKDFLPQAHMLLQDIGAALEKLRGISAQQSKHVCIALLPSLAAHWLPTVLKTFAQQQPHIKVTVKDVLNAPCCEAVLNGQADLGLASVMSSHPELQSHAVANEHFFIACHANHRWAASALAIEASALAHEPFIQMAPSTSVRQAVDQWAHQHLAAPLHQLMEAEQLATVMGMVRAGFGVSLIPALSLEYFQDPNIAIRPLSGTPPQRTIYWVSSKHRQLSPAAKSFYSFASASLESWLLNQHLSSALD</sequence>
<dbReference type="SUPFAM" id="SSF46785">
    <property type="entry name" value="Winged helix' DNA-binding domain"/>
    <property type="match status" value="1"/>
</dbReference>
<dbReference type="RefSeq" id="WP_370892442.1">
    <property type="nucleotide sequence ID" value="NZ_JBGJLR010000011.1"/>
</dbReference>
<dbReference type="InterPro" id="IPR036390">
    <property type="entry name" value="WH_DNA-bd_sf"/>
</dbReference>
<name>A0ABV4IDU8_9BURK</name>
<evidence type="ECO:0000313" key="7">
    <source>
        <dbReference type="Proteomes" id="UP001567350"/>
    </source>
</evidence>
<feature type="domain" description="HTH lysR-type" evidence="5">
    <location>
        <begin position="1"/>
        <end position="47"/>
    </location>
</feature>
<accession>A0ABV4IDU8</accession>
<evidence type="ECO:0000256" key="3">
    <source>
        <dbReference type="ARBA" id="ARBA00023125"/>
    </source>
</evidence>
<comment type="caution">
    <text evidence="6">The sequence shown here is derived from an EMBL/GenBank/DDBJ whole genome shotgun (WGS) entry which is preliminary data.</text>
</comment>
<dbReference type="InterPro" id="IPR000847">
    <property type="entry name" value="LysR_HTH_N"/>
</dbReference>
<evidence type="ECO:0000256" key="2">
    <source>
        <dbReference type="ARBA" id="ARBA00023015"/>
    </source>
</evidence>
<dbReference type="PANTHER" id="PTHR30419">
    <property type="entry name" value="HTH-TYPE TRANSCRIPTIONAL REGULATOR YBHD"/>
    <property type="match status" value="1"/>
</dbReference>